<dbReference type="InterPro" id="IPR011333">
    <property type="entry name" value="SKP1/BTB/POZ_sf"/>
</dbReference>
<dbReference type="VEuPathDB" id="FungiDB:JI435_145840"/>
<evidence type="ECO:0000256" key="1">
    <source>
        <dbReference type="SAM" id="MobiDB-lite"/>
    </source>
</evidence>
<organism evidence="2 3">
    <name type="scientific">Phaeosphaeria nodorum (strain SN15 / ATCC MYA-4574 / FGSC 10173)</name>
    <name type="common">Glume blotch fungus</name>
    <name type="synonym">Parastagonospora nodorum</name>
    <dbReference type="NCBI Taxonomy" id="321614"/>
    <lineage>
        <taxon>Eukaryota</taxon>
        <taxon>Fungi</taxon>
        <taxon>Dikarya</taxon>
        <taxon>Ascomycota</taxon>
        <taxon>Pezizomycotina</taxon>
        <taxon>Dothideomycetes</taxon>
        <taxon>Pleosporomycetidae</taxon>
        <taxon>Pleosporales</taxon>
        <taxon>Pleosporineae</taxon>
        <taxon>Phaeosphaeriaceae</taxon>
        <taxon>Parastagonospora</taxon>
    </lineage>
</organism>
<dbReference type="Gene3D" id="3.30.710.10">
    <property type="entry name" value="Potassium Channel Kv1.1, Chain A"/>
    <property type="match status" value="1"/>
</dbReference>
<gene>
    <name evidence="2" type="ORF">SNOG_14584</name>
</gene>
<feature type="compositionally biased region" description="Polar residues" evidence="1">
    <location>
        <begin position="34"/>
        <end position="46"/>
    </location>
</feature>
<sequence length="360" mass="38782">MSKTSNTSGRDPSWFGVDAMRAINAPKVLGGTLSAPSQQTNQPRTRANNDKPLFGLGVSQTKSEYPTFGPGGVRHSKANMTGPFGGGAFAAPTSALVDKTGKLSVELFGGPGAPQEKIREQPSNVPEDIFGRLGRPTPLFAGTISHERTHPANTFGGLFEQRNPSCKVPAIRVYAHEAVDLGFDTIAITADKKHCGQKTFAVHKSLVMNRSVHIKIMLREDPDLKNITLDTTDPQALALYIQHIYFSRLPTKPDVDNSDSPNEYSLLVKLYVLGTELQDKIAKNAAVDALFAKAHEGTDLPSADHISILYGGTKGSCPARKLMTFPPDFMVDLAMSLVAGRSVLFKPAMPKAGAAIYHEE</sequence>
<accession>Q0U167</accession>
<dbReference type="RefSeq" id="XP_001804766.1">
    <property type="nucleotide sequence ID" value="XM_001804714.1"/>
</dbReference>
<proteinExistence type="predicted"/>
<reference evidence="3" key="1">
    <citation type="journal article" date="2007" name="Plant Cell">
        <title>Dothideomycete-plant interactions illuminated by genome sequencing and EST analysis of the wheat pathogen Stagonospora nodorum.</title>
        <authorList>
            <person name="Hane J.K."/>
            <person name="Lowe R.G."/>
            <person name="Solomon P.S."/>
            <person name="Tan K.C."/>
            <person name="Schoch C.L."/>
            <person name="Spatafora J.W."/>
            <person name="Crous P.W."/>
            <person name="Kodira C."/>
            <person name="Birren B.W."/>
            <person name="Galagan J.E."/>
            <person name="Torriani S.F."/>
            <person name="McDonald B.A."/>
            <person name="Oliver R.P."/>
        </authorList>
    </citation>
    <scope>NUCLEOTIDE SEQUENCE [LARGE SCALE GENOMIC DNA]</scope>
    <source>
        <strain evidence="3">SN15 / ATCC MYA-4574 / FGSC 10173</strain>
    </source>
</reference>
<evidence type="ECO:0000313" key="2">
    <source>
        <dbReference type="EMBL" id="EAT78124.1"/>
    </source>
</evidence>
<name>Q0U167_PHANO</name>
<dbReference type="InParanoid" id="Q0U167"/>
<dbReference type="AlphaFoldDB" id="Q0U167"/>
<dbReference type="Proteomes" id="UP000001055">
    <property type="component" value="Unassembled WGS sequence"/>
</dbReference>
<dbReference type="GeneID" id="5981691"/>
<evidence type="ECO:0008006" key="4">
    <source>
        <dbReference type="Google" id="ProtNLM"/>
    </source>
</evidence>
<feature type="region of interest" description="Disordered" evidence="1">
    <location>
        <begin position="30"/>
        <end position="53"/>
    </location>
</feature>
<dbReference type="EMBL" id="CH445356">
    <property type="protein sequence ID" value="EAT78124.1"/>
    <property type="molecule type" value="Genomic_DNA"/>
</dbReference>
<evidence type="ECO:0000313" key="3">
    <source>
        <dbReference type="Proteomes" id="UP000001055"/>
    </source>
</evidence>
<dbReference type="KEGG" id="pno:SNOG_14584"/>
<protein>
    <recommendedName>
        <fullName evidence="4">BTB domain-containing protein</fullName>
    </recommendedName>
</protein>